<feature type="transmembrane region" description="Helical" evidence="1">
    <location>
        <begin position="6"/>
        <end position="21"/>
    </location>
</feature>
<evidence type="ECO:0000313" key="2">
    <source>
        <dbReference type="EMBL" id="QHT78272.1"/>
    </source>
</evidence>
<organism evidence="2">
    <name type="scientific">viral metagenome</name>
    <dbReference type="NCBI Taxonomy" id="1070528"/>
    <lineage>
        <taxon>unclassified sequences</taxon>
        <taxon>metagenomes</taxon>
        <taxon>organismal metagenomes</taxon>
    </lineage>
</organism>
<sequence>MDATYLSLLIFAIITILYYVLKPKKTLDIIYGNSDTGTPLTEDQKNQLSANFTKKSYLYLIIYFLFVIISQFFVNFGIISNKCGGSLKDNFAAGALMTFIPWVFIFGVVILILIIFPGFKSAFSNVIGYFAVAGQATTVLNELLVNSNIQEAINSPDTSPDKRANLQKAAEAIIKLCGNTSIMINQIVPENFEEYWAILQPLMKDEYQPQGITTEAQAKLKNLQSQLLNAVIMRDNIGEALWYTYTAILLISIVQYNLTTRGCVLDPKTMAENHQKFVEAEDAKLKQNSNASKQVYASSA</sequence>
<protein>
    <submittedName>
        <fullName evidence="2">Uncharacterized protein</fullName>
    </submittedName>
</protein>
<evidence type="ECO:0000256" key="1">
    <source>
        <dbReference type="SAM" id="Phobius"/>
    </source>
</evidence>
<name>A0A6C0HCC1_9ZZZZ</name>
<keyword evidence="1" id="KW-0472">Membrane</keyword>
<feature type="transmembrane region" description="Helical" evidence="1">
    <location>
        <begin position="57"/>
        <end position="79"/>
    </location>
</feature>
<dbReference type="EMBL" id="MN739930">
    <property type="protein sequence ID" value="QHT78272.1"/>
    <property type="molecule type" value="Genomic_DNA"/>
</dbReference>
<reference evidence="2" key="1">
    <citation type="journal article" date="2020" name="Nature">
        <title>Giant virus diversity and host interactions through global metagenomics.</title>
        <authorList>
            <person name="Schulz F."/>
            <person name="Roux S."/>
            <person name="Paez-Espino D."/>
            <person name="Jungbluth S."/>
            <person name="Walsh D.A."/>
            <person name="Denef V.J."/>
            <person name="McMahon K.D."/>
            <person name="Konstantinidis K.T."/>
            <person name="Eloe-Fadrosh E.A."/>
            <person name="Kyrpides N.C."/>
            <person name="Woyke T."/>
        </authorList>
    </citation>
    <scope>NUCLEOTIDE SEQUENCE</scope>
    <source>
        <strain evidence="2">GVMAG-M-3300023179-91</strain>
    </source>
</reference>
<proteinExistence type="predicted"/>
<dbReference type="AlphaFoldDB" id="A0A6C0HCC1"/>
<accession>A0A6C0HCC1</accession>
<keyword evidence="1" id="KW-0812">Transmembrane</keyword>
<keyword evidence="1" id="KW-1133">Transmembrane helix</keyword>
<feature type="transmembrane region" description="Helical" evidence="1">
    <location>
        <begin position="91"/>
        <end position="116"/>
    </location>
</feature>